<dbReference type="AlphaFoldDB" id="A0A383C3J5"/>
<protein>
    <recommendedName>
        <fullName evidence="3">F5/8 type C domain-containing protein</fullName>
    </recommendedName>
</protein>
<feature type="non-terminal residue" evidence="2">
    <location>
        <position position="202"/>
    </location>
</feature>
<evidence type="ECO:0008006" key="3">
    <source>
        <dbReference type="Google" id="ProtNLM"/>
    </source>
</evidence>
<dbReference type="SUPFAM" id="SSF49785">
    <property type="entry name" value="Galactose-binding domain-like"/>
    <property type="match status" value="1"/>
</dbReference>
<feature type="region of interest" description="Disordered" evidence="1">
    <location>
        <begin position="1"/>
        <end position="24"/>
    </location>
</feature>
<name>A0A383C3J5_9ZZZZ</name>
<dbReference type="EMBL" id="UINC01205441">
    <property type="protein sequence ID" value="SVE26619.1"/>
    <property type="molecule type" value="Genomic_DNA"/>
</dbReference>
<proteinExistence type="predicted"/>
<sequence>MQEAVTVRPGGDQMKSARPGSVGRSATRTSLFIGILCIPGGAEELRFDSIRDWQSWDIPQGIVTLGTDGVIRPVEIRKNINASLNATALGGGVHKTGSNPFQAATVFDGDPTTGWAPDSAAVADDWFIEIDLGRAVSAYRVTLRFDESAAPFELFDLLLSTGEPAIDVVGNPIEGTLVYRVTERYKANARHQVTFELDQPLH</sequence>
<accession>A0A383C3J5</accession>
<evidence type="ECO:0000313" key="2">
    <source>
        <dbReference type="EMBL" id="SVE26619.1"/>
    </source>
</evidence>
<gene>
    <name evidence="2" type="ORF">METZ01_LOCUS479473</name>
</gene>
<reference evidence="2" key="1">
    <citation type="submission" date="2018-05" db="EMBL/GenBank/DDBJ databases">
        <authorList>
            <person name="Lanie J.A."/>
            <person name="Ng W.-L."/>
            <person name="Kazmierczak K.M."/>
            <person name="Andrzejewski T.M."/>
            <person name="Davidsen T.M."/>
            <person name="Wayne K.J."/>
            <person name="Tettelin H."/>
            <person name="Glass J.I."/>
            <person name="Rusch D."/>
            <person name="Podicherti R."/>
            <person name="Tsui H.-C.T."/>
            <person name="Winkler M.E."/>
        </authorList>
    </citation>
    <scope>NUCLEOTIDE SEQUENCE</scope>
</reference>
<dbReference type="InterPro" id="IPR008979">
    <property type="entry name" value="Galactose-bd-like_sf"/>
</dbReference>
<evidence type="ECO:0000256" key="1">
    <source>
        <dbReference type="SAM" id="MobiDB-lite"/>
    </source>
</evidence>
<organism evidence="2">
    <name type="scientific">marine metagenome</name>
    <dbReference type="NCBI Taxonomy" id="408172"/>
    <lineage>
        <taxon>unclassified sequences</taxon>
        <taxon>metagenomes</taxon>
        <taxon>ecological metagenomes</taxon>
    </lineage>
</organism>
<dbReference type="Gene3D" id="2.60.120.260">
    <property type="entry name" value="Galactose-binding domain-like"/>
    <property type="match status" value="1"/>
</dbReference>